<evidence type="ECO:0000313" key="2">
    <source>
        <dbReference type="EMBL" id="CAG4931556.1"/>
    </source>
</evidence>
<sequence length="230" mass="24952">MSRAKKLIEAALKKNDIIITKESIENMPVILVAGTATSNVASEIVTEFDPLSDCISTSDLATEVMEIETLPGLSSTSDALLTSTIMVIEQISDNSSGLVTSVTQECIETTTTSEGTSRNDNNAILMDNCLLDDIECLDADDSFSLLTSVTHECIKSSAPATNSEGASCNDNCAVLTENNLIDDIDFGNIPLVPYSEHSDSNSEEKPRKIKRRKKMSGKQSYMERSKKQIK</sequence>
<feature type="region of interest" description="Disordered" evidence="1">
    <location>
        <begin position="193"/>
        <end position="230"/>
    </location>
</feature>
<reference evidence="2" key="1">
    <citation type="submission" date="2021-04" db="EMBL/GenBank/DDBJ databases">
        <authorList>
            <person name="Tunstrom K."/>
        </authorList>
    </citation>
    <scope>NUCLEOTIDE SEQUENCE</scope>
</reference>
<evidence type="ECO:0000256" key="1">
    <source>
        <dbReference type="SAM" id="MobiDB-lite"/>
    </source>
</evidence>
<dbReference type="AlphaFoldDB" id="A0A8S3VZZ8"/>
<evidence type="ECO:0000313" key="3">
    <source>
        <dbReference type="Proteomes" id="UP000691718"/>
    </source>
</evidence>
<name>A0A8S3VZZ8_PARAO</name>
<organism evidence="2 3">
    <name type="scientific">Parnassius apollo</name>
    <name type="common">Apollo butterfly</name>
    <name type="synonym">Papilio apollo</name>
    <dbReference type="NCBI Taxonomy" id="110799"/>
    <lineage>
        <taxon>Eukaryota</taxon>
        <taxon>Metazoa</taxon>
        <taxon>Ecdysozoa</taxon>
        <taxon>Arthropoda</taxon>
        <taxon>Hexapoda</taxon>
        <taxon>Insecta</taxon>
        <taxon>Pterygota</taxon>
        <taxon>Neoptera</taxon>
        <taxon>Endopterygota</taxon>
        <taxon>Lepidoptera</taxon>
        <taxon>Glossata</taxon>
        <taxon>Ditrysia</taxon>
        <taxon>Papilionoidea</taxon>
        <taxon>Papilionidae</taxon>
        <taxon>Parnassiinae</taxon>
        <taxon>Parnassini</taxon>
        <taxon>Parnassius</taxon>
        <taxon>Parnassius</taxon>
    </lineage>
</organism>
<proteinExistence type="predicted"/>
<keyword evidence="3" id="KW-1185">Reference proteome</keyword>
<comment type="caution">
    <text evidence="2">The sequence shown here is derived from an EMBL/GenBank/DDBJ whole genome shotgun (WGS) entry which is preliminary data.</text>
</comment>
<feature type="compositionally biased region" description="Basic residues" evidence="1">
    <location>
        <begin position="207"/>
        <end position="216"/>
    </location>
</feature>
<feature type="compositionally biased region" description="Basic and acidic residues" evidence="1">
    <location>
        <begin position="221"/>
        <end position="230"/>
    </location>
</feature>
<dbReference type="Proteomes" id="UP000691718">
    <property type="component" value="Unassembled WGS sequence"/>
</dbReference>
<gene>
    <name evidence="2" type="ORF">PAPOLLO_LOCUS411</name>
</gene>
<protein>
    <submittedName>
        <fullName evidence="2">(apollo) hypothetical protein</fullName>
    </submittedName>
</protein>
<feature type="compositionally biased region" description="Basic and acidic residues" evidence="1">
    <location>
        <begin position="196"/>
        <end position="206"/>
    </location>
</feature>
<accession>A0A8S3VZZ8</accession>
<dbReference type="EMBL" id="CAJQZP010000008">
    <property type="protein sequence ID" value="CAG4931556.1"/>
    <property type="molecule type" value="Genomic_DNA"/>
</dbReference>